<evidence type="ECO:0000313" key="1">
    <source>
        <dbReference type="EMBL" id="JAD72081.1"/>
    </source>
</evidence>
<accession>A0A0A9C959</accession>
<reference evidence="1" key="2">
    <citation type="journal article" date="2015" name="Data Brief">
        <title>Shoot transcriptome of the giant reed, Arundo donax.</title>
        <authorList>
            <person name="Barrero R.A."/>
            <person name="Guerrero F.D."/>
            <person name="Moolhuijzen P."/>
            <person name="Goolsby J.A."/>
            <person name="Tidwell J."/>
            <person name="Bellgard S.E."/>
            <person name="Bellgard M.I."/>
        </authorList>
    </citation>
    <scope>NUCLEOTIDE SEQUENCE</scope>
    <source>
        <tissue evidence="1">Shoot tissue taken approximately 20 cm above the soil surface</tissue>
    </source>
</reference>
<sequence>MRLVQSFRNLQITARYLKLDILKITVPNGPR</sequence>
<dbReference type="AlphaFoldDB" id="A0A0A9C959"/>
<name>A0A0A9C959_ARUDO</name>
<reference evidence="1" key="1">
    <citation type="submission" date="2014-09" db="EMBL/GenBank/DDBJ databases">
        <authorList>
            <person name="Magalhaes I.L.F."/>
            <person name="Oliveira U."/>
            <person name="Santos F.R."/>
            <person name="Vidigal T.H.D.A."/>
            <person name="Brescovit A.D."/>
            <person name="Santos A.J."/>
        </authorList>
    </citation>
    <scope>NUCLEOTIDE SEQUENCE</scope>
    <source>
        <tissue evidence="1">Shoot tissue taken approximately 20 cm above the soil surface</tissue>
    </source>
</reference>
<protein>
    <submittedName>
        <fullName evidence="1">Uncharacterized protein</fullName>
    </submittedName>
</protein>
<proteinExistence type="predicted"/>
<dbReference type="EMBL" id="GBRH01225814">
    <property type="protein sequence ID" value="JAD72081.1"/>
    <property type="molecule type" value="Transcribed_RNA"/>
</dbReference>
<organism evidence="1">
    <name type="scientific">Arundo donax</name>
    <name type="common">Giant reed</name>
    <name type="synonym">Donax arundinaceus</name>
    <dbReference type="NCBI Taxonomy" id="35708"/>
    <lineage>
        <taxon>Eukaryota</taxon>
        <taxon>Viridiplantae</taxon>
        <taxon>Streptophyta</taxon>
        <taxon>Embryophyta</taxon>
        <taxon>Tracheophyta</taxon>
        <taxon>Spermatophyta</taxon>
        <taxon>Magnoliopsida</taxon>
        <taxon>Liliopsida</taxon>
        <taxon>Poales</taxon>
        <taxon>Poaceae</taxon>
        <taxon>PACMAD clade</taxon>
        <taxon>Arundinoideae</taxon>
        <taxon>Arundineae</taxon>
        <taxon>Arundo</taxon>
    </lineage>
</organism>